<proteinExistence type="predicted"/>
<evidence type="ECO:0000313" key="3">
    <source>
        <dbReference type="Proteomes" id="UP000661918"/>
    </source>
</evidence>
<dbReference type="InterPro" id="IPR014710">
    <property type="entry name" value="RmlC-like_jellyroll"/>
</dbReference>
<reference evidence="3" key="1">
    <citation type="journal article" date="2019" name="Int. J. Syst. Evol. Microbiol.">
        <title>The Global Catalogue of Microorganisms (GCM) 10K type strain sequencing project: providing services to taxonomists for standard genome sequencing and annotation.</title>
        <authorList>
            <consortium name="The Broad Institute Genomics Platform"/>
            <consortium name="The Broad Institute Genome Sequencing Center for Infectious Disease"/>
            <person name="Wu L."/>
            <person name="Ma J."/>
        </authorList>
    </citation>
    <scope>NUCLEOTIDE SEQUENCE [LARGE SCALE GENOMIC DNA]</scope>
    <source>
        <strain evidence="3">JCM 15443</strain>
    </source>
</reference>
<keyword evidence="3" id="KW-1185">Reference proteome</keyword>
<dbReference type="Gene3D" id="2.60.120.10">
    <property type="entry name" value="Jelly Rolls"/>
    <property type="match status" value="1"/>
</dbReference>
<dbReference type="Pfam" id="PF07883">
    <property type="entry name" value="Cupin_2"/>
    <property type="match status" value="1"/>
</dbReference>
<comment type="caution">
    <text evidence="2">The sequence shown here is derived from an EMBL/GenBank/DDBJ whole genome shotgun (WGS) entry which is preliminary data.</text>
</comment>
<gene>
    <name evidence="2" type="ORF">GCM10010841_21190</name>
</gene>
<evidence type="ECO:0000313" key="2">
    <source>
        <dbReference type="EMBL" id="GGM12455.1"/>
    </source>
</evidence>
<sequence>MEEGFTCRDGELSVLLGRQTLNVPPGETVTVARGVIHRFFNATARPVRFRIEVSPGNRDFGDSLIILQGLANDGLTNRKSIPKQPAPMGLVAELGDIWSPFPLSLLNPVVRPFAARARKQGMLQELRRHYCPS</sequence>
<protein>
    <recommendedName>
        <fullName evidence="1">Cupin type-2 domain-containing protein</fullName>
    </recommendedName>
</protein>
<accession>A0ABQ2GUH9</accession>
<organism evidence="2 3">
    <name type="scientific">Deinococcus aerophilus</name>
    <dbReference type="NCBI Taxonomy" id="522488"/>
    <lineage>
        <taxon>Bacteria</taxon>
        <taxon>Thermotogati</taxon>
        <taxon>Deinococcota</taxon>
        <taxon>Deinococci</taxon>
        <taxon>Deinococcales</taxon>
        <taxon>Deinococcaceae</taxon>
        <taxon>Deinococcus</taxon>
    </lineage>
</organism>
<dbReference type="SUPFAM" id="SSF51182">
    <property type="entry name" value="RmlC-like cupins"/>
    <property type="match status" value="1"/>
</dbReference>
<name>A0ABQ2GUH9_9DEIO</name>
<dbReference type="InterPro" id="IPR011051">
    <property type="entry name" value="RmlC_Cupin_sf"/>
</dbReference>
<dbReference type="Proteomes" id="UP000661918">
    <property type="component" value="Unassembled WGS sequence"/>
</dbReference>
<feature type="domain" description="Cupin type-2" evidence="1">
    <location>
        <begin position="2"/>
        <end position="49"/>
    </location>
</feature>
<evidence type="ECO:0000259" key="1">
    <source>
        <dbReference type="Pfam" id="PF07883"/>
    </source>
</evidence>
<dbReference type="InterPro" id="IPR013096">
    <property type="entry name" value="Cupin_2"/>
</dbReference>
<dbReference type="EMBL" id="BMOM01000016">
    <property type="protein sequence ID" value="GGM12455.1"/>
    <property type="molecule type" value="Genomic_DNA"/>
</dbReference>